<dbReference type="InterPro" id="IPR023485">
    <property type="entry name" value="Ptyr_pPase"/>
</dbReference>
<reference evidence="8 9" key="1">
    <citation type="journal article" date="2014" name="Int. J. Syst. Evol. Microbiol.">
        <title>Streptomyces hoynatensis sp. nov., isolated from deep marine sediment.</title>
        <authorList>
            <person name="Veyisoglu A."/>
            <person name="Sahin N."/>
        </authorList>
    </citation>
    <scope>NUCLEOTIDE SEQUENCE [LARGE SCALE GENOMIC DNA]</scope>
    <source>
        <strain evidence="8 9">KCTC 29097</strain>
    </source>
</reference>
<dbReference type="CDD" id="cd16343">
    <property type="entry name" value="LMWPTP"/>
    <property type="match status" value="1"/>
</dbReference>
<evidence type="ECO:0000313" key="9">
    <source>
        <dbReference type="Proteomes" id="UP000272474"/>
    </source>
</evidence>
<dbReference type="Proteomes" id="UP000272474">
    <property type="component" value="Unassembled WGS sequence"/>
</dbReference>
<evidence type="ECO:0000256" key="6">
    <source>
        <dbReference type="SAM" id="MobiDB-lite"/>
    </source>
</evidence>
<evidence type="ECO:0000259" key="7">
    <source>
        <dbReference type="SMART" id="SM00226"/>
    </source>
</evidence>
<comment type="similarity">
    <text evidence="1">Belongs to the low molecular weight phosphotyrosine protein phosphatase family.</text>
</comment>
<sequence>MAEAVFRARLAEEAAGPAGPGGEAVADSAGTGGWHVGEPADPRATEALRAAGYDLPDDWHTARRFEAAWFGRYDLVVALDRGHERALRRLAPTPGDAAKIRLLRGDGRDVPDPYYGDAEDFAQCLKIIEDAMPGLLAALPR</sequence>
<evidence type="ECO:0000256" key="3">
    <source>
        <dbReference type="ARBA" id="ARBA00022801"/>
    </source>
</evidence>
<dbReference type="SMART" id="SM00226">
    <property type="entry name" value="LMWPc"/>
    <property type="match status" value="1"/>
</dbReference>
<accession>A0A3A9Z515</accession>
<evidence type="ECO:0000256" key="2">
    <source>
        <dbReference type="ARBA" id="ARBA00013064"/>
    </source>
</evidence>
<dbReference type="PRINTS" id="PR00719">
    <property type="entry name" value="LMWPTPASE"/>
</dbReference>
<comment type="caution">
    <text evidence="8">The sequence shown here is derived from an EMBL/GenBank/DDBJ whole genome shotgun (WGS) entry which is preliminary data.</text>
</comment>
<keyword evidence="4" id="KW-0904">Protein phosphatase</keyword>
<evidence type="ECO:0000256" key="4">
    <source>
        <dbReference type="ARBA" id="ARBA00022912"/>
    </source>
</evidence>
<dbReference type="Pfam" id="PF01451">
    <property type="entry name" value="LMWPc"/>
    <property type="match status" value="1"/>
</dbReference>
<dbReference type="RefSeq" id="WP_120678714.1">
    <property type="nucleotide sequence ID" value="NZ_RBAL01000005.1"/>
</dbReference>
<dbReference type="Gene3D" id="3.40.50.2300">
    <property type="match status" value="1"/>
</dbReference>
<feature type="region of interest" description="Disordered" evidence="6">
    <location>
        <begin position="15"/>
        <end position="41"/>
    </location>
</feature>
<feature type="domain" description="Phosphotyrosine protein phosphatase I" evidence="7">
    <location>
        <begin position="1"/>
        <end position="138"/>
    </location>
</feature>
<dbReference type="AlphaFoldDB" id="A0A3A9Z515"/>
<evidence type="ECO:0000313" key="8">
    <source>
        <dbReference type="EMBL" id="RKN43260.1"/>
    </source>
</evidence>
<dbReference type="InterPro" id="IPR036196">
    <property type="entry name" value="Ptyr_pPase_sf"/>
</dbReference>
<proteinExistence type="inferred from homology"/>
<dbReference type="EC" id="3.1.3.48" evidence="2"/>
<keyword evidence="9" id="KW-1185">Reference proteome</keyword>
<name>A0A3A9Z515_9ACTN</name>
<dbReference type="SUPFAM" id="SSF52788">
    <property type="entry name" value="Phosphotyrosine protein phosphatases I"/>
    <property type="match status" value="1"/>
</dbReference>
<keyword evidence="3" id="KW-0378">Hydrolase</keyword>
<dbReference type="InterPro" id="IPR050438">
    <property type="entry name" value="LMW_PTPase"/>
</dbReference>
<evidence type="ECO:0000256" key="5">
    <source>
        <dbReference type="PIRSR" id="PIRSR617867-1"/>
    </source>
</evidence>
<protein>
    <recommendedName>
        <fullName evidence="2">protein-tyrosine-phosphatase</fullName>
        <ecNumber evidence="2">3.1.3.48</ecNumber>
    </recommendedName>
</protein>
<evidence type="ECO:0000256" key="1">
    <source>
        <dbReference type="ARBA" id="ARBA00011063"/>
    </source>
</evidence>
<dbReference type="GO" id="GO:0004725">
    <property type="term" value="F:protein tyrosine phosphatase activity"/>
    <property type="evidence" value="ECO:0007669"/>
    <property type="project" value="UniProtKB-EC"/>
</dbReference>
<feature type="active site" description="Proton donor" evidence="5">
    <location>
        <position position="112"/>
    </location>
</feature>
<organism evidence="8 9">
    <name type="scientific">Streptomyces hoynatensis</name>
    <dbReference type="NCBI Taxonomy" id="1141874"/>
    <lineage>
        <taxon>Bacteria</taxon>
        <taxon>Bacillati</taxon>
        <taxon>Actinomycetota</taxon>
        <taxon>Actinomycetes</taxon>
        <taxon>Kitasatosporales</taxon>
        <taxon>Streptomycetaceae</taxon>
        <taxon>Streptomyces</taxon>
    </lineage>
</organism>
<gene>
    <name evidence="8" type="ORF">D7294_11975</name>
</gene>
<dbReference type="EMBL" id="RBAL01000005">
    <property type="protein sequence ID" value="RKN43260.1"/>
    <property type="molecule type" value="Genomic_DNA"/>
</dbReference>
<dbReference type="OrthoDB" id="9784339at2"/>
<dbReference type="InterPro" id="IPR017867">
    <property type="entry name" value="Tyr_phospatase_low_mol_wt"/>
</dbReference>
<dbReference type="PANTHER" id="PTHR11717:SF7">
    <property type="entry name" value="LOW MOLECULAR WEIGHT PHOSPHOTYROSINE PROTEIN PHOSPHATASE"/>
    <property type="match status" value="1"/>
</dbReference>
<dbReference type="PANTHER" id="PTHR11717">
    <property type="entry name" value="LOW MOLECULAR WEIGHT PROTEIN TYROSINE PHOSPHATASE"/>
    <property type="match status" value="1"/>
</dbReference>